<dbReference type="SUPFAM" id="SSF56112">
    <property type="entry name" value="Protein kinase-like (PK-like)"/>
    <property type="match status" value="1"/>
</dbReference>
<evidence type="ECO:0000313" key="8">
    <source>
        <dbReference type="Proteomes" id="UP000757435"/>
    </source>
</evidence>
<keyword evidence="4" id="KW-0547">Nucleotide-binding</keyword>
<evidence type="ECO:0000259" key="6">
    <source>
        <dbReference type="PROSITE" id="PS50011"/>
    </source>
</evidence>
<keyword evidence="7" id="KW-0418">Kinase</keyword>
<gene>
    <name evidence="7" type="ORF">KME15_19465</name>
</gene>
<feature type="repeat" description="WD" evidence="3">
    <location>
        <begin position="650"/>
        <end position="685"/>
    </location>
</feature>
<feature type="compositionally biased region" description="Polar residues" evidence="5">
    <location>
        <begin position="309"/>
        <end position="326"/>
    </location>
</feature>
<dbReference type="Gene3D" id="3.30.200.20">
    <property type="entry name" value="Phosphorylase Kinase, domain 1"/>
    <property type="match status" value="1"/>
</dbReference>
<evidence type="ECO:0000256" key="4">
    <source>
        <dbReference type="PROSITE-ProRule" id="PRU10141"/>
    </source>
</evidence>
<keyword evidence="2" id="KW-0677">Repeat</keyword>
<evidence type="ECO:0000256" key="3">
    <source>
        <dbReference type="PROSITE-ProRule" id="PRU00221"/>
    </source>
</evidence>
<feature type="compositionally biased region" description="Low complexity" evidence="5">
    <location>
        <begin position="373"/>
        <end position="385"/>
    </location>
</feature>
<dbReference type="PANTHER" id="PTHR44129">
    <property type="entry name" value="WD REPEAT-CONTAINING PROTEIN POP1"/>
    <property type="match status" value="1"/>
</dbReference>
<accession>A0A951QGM5</accession>
<evidence type="ECO:0000313" key="7">
    <source>
        <dbReference type="EMBL" id="MBW4660858.1"/>
    </source>
</evidence>
<sequence length="685" mass="75133">MICCINPQCQKPLNLDDAKICQTCGSPLIRLRERYRAIQPLGQGGFGRTYLAQDEDRLNSHCVIKQFSPQVQGTKSMEKAIRLFTQEAVRLDELAAHPQIPNLLAYFEQDGFLYLVQQFVEGQSLLQEMRQDGAFNERQIRDVLADVLPVLRFIHKHQVIHRDITPTNILRRKADDRLILIDFGVAKQIDEEAGAEQPGTRIGTEGYAPLEQFRGGKAYPASDLYSLGATCLHLLTATRPDNLYDPLNGQWIWREYLRSHGKKPVSEQLGYILDNLLRDLVGERYQSSDEVMRDLNADSFHPPEKAANSIRTGNSPHATQQPSHQPVQPMPPFPSANPIAARPSVSQPLVSQPSVSKPLVSKPPLSKPPVSQPPTSSQPVSKPTPARLSGSSRCIQTLTGHASWLTDIAISQSTPTFASSSLDGTVKIWNLATGEELLSLKGHTKSVNAIAISPNGRFLVSGSDDYTVKIWNFLNGALLKTLTGHSRDVTAVAISPDGRMLISGGEDRTLRLWDLNTGALLKVLSSASGMIKSIALSPDGNFLASGGLDHKVNLWNLRTGEPLQTLVGHLSHLHSIAFSPRGQVLATASKDKTIRLWNLQTGDLLRTLSDHARDVNAIAITSDGRTLISGSSDTTLKLWDLTSGRVIDTWKEHLDAINAIALSPDGKLLVSGSSDKTLKIWQLQA</sequence>
<feature type="region of interest" description="Disordered" evidence="5">
    <location>
        <begin position="296"/>
        <end position="392"/>
    </location>
</feature>
<proteinExistence type="predicted"/>
<feature type="domain" description="Protein kinase" evidence="6">
    <location>
        <begin position="35"/>
        <end position="304"/>
    </location>
</feature>
<dbReference type="PRINTS" id="PR00320">
    <property type="entry name" value="GPROTEINBRPT"/>
</dbReference>
<comment type="caution">
    <text evidence="7">The sequence shown here is derived from an EMBL/GenBank/DDBJ whole genome shotgun (WGS) entry which is preliminary data.</text>
</comment>
<dbReference type="Pfam" id="PF00069">
    <property type="entry name" value="Pkinase"/>
    <property type="match status" value="1"/>
</dbReference>
<dbReference type="AlphaFoldDB" id="A0A951QGM5"/>
<keyword evidence="1 3" id="KW-0853">WD repeat</keyword>
<evidence type="ECO:0000256" key="1">
    <source>
        <dbReference type="ARBA" id="ARBA00022574"/>
    </source>
</evidence>
<evidence type="ECO:0000256" key="5">
    <source>
        <dbReference type="SAM" id="MobiDB-lite"/>
    </source>
</evidence>
<protein>
    <submittedName>
        <fullName evidence="7">Protein kinase</fullName>
    </submittedName>
</protein>
<dbReference type="InterPro" id="IPR017441">
    <property type="entry name" value="Protein_kinase_ATP_BS"/>
</dbReference>
<dbReference type="InterPro" id="IPR001680">
    <property type="entry name" value="WD40_rpt"/>
</dbReference>
<dbReference type="SMART" id="SM00320">
    <property type="entry name" value="WD40"/>
    <property type="match status" value="7"/>
</dbReference>
<dbReference type="PROSITE" id="PS00107">
    <property type="entry name" value="PROTEIN_KINASE_ATP"/>
    <property type="match status" value="1"/>
</dbReference>
<dbReference type="GO" id="GO:0005524">
    <property type="term" value="F:ATP binding"/>
    <property type="evidence" value="ECO:0007669"/>
    <property type="project" value="UniProtKB-UniRule"/>
</dbReference>
<feature type="compositionally biased region" description="Low complexity" evidence="5">
    <location>
        <begin position="343"/>
        <end position="364"/>
    </location>
</feature>
<feature type="repeat" description="WD" evidence="3">
    <location>
        <begin position="566"/>
        <end position="607"/>
    </location>
</feature>
<dbReference type="InterPro" id="IPR020472">
    <property type="entry name" value="WD40_PAC1"/>
</dbReference>
<feature type="repeat" description="WD" evidence="3">
    <location>
        <begin position="482"/>
        <end position="523"/>
    </location>
</feature>
<reference evidence="7" key="1">
    <citation type="submission" date="2021-05" db="EMBL/GenBank/DDBJ databases">
        <authorList>
            <person name="Pietrasiak N."/>
            <person name="Ward R."/>
            <person name="Stajich J.E."/>
            <person name="Kurbessoian T."/>
        </authorList>
    </citation>
    <scope>NUCLEOTIDE SEQUENCE</scope>
    <source>
        <strain evidence="7">UHER 2000/2452</strain>
    </source>
</reference>
<dbReference type="GO" id="GO:0004672">
    <property type="term" value="F:protein kinase activity"/>
    <property type="evidence" value="ECO:0007669"/>
    <property type="project" value="InterPro"/>
</dbReference>
<dbReference type="SUPFAM" id="SSF50978">
    <property type="entry name" value="WD40 repeat-like"/>
    <property type="match status" value="1"/>
</dbReference>
<feature type="repeat" description="WD" evidence="3">
    <location>
        <begin position="524"/>
        <end position="565"/>
    </location>
</feature>
<keyword evidence="7" id="KW-0808">Transferase</keyword>
<organism evidence="7 8">
    <name type="scientific">Drouetiella hepatica Uher 2000/2452</name>
    <dbReference type="NCBI Taxonomy" id="904376"/>
    <lineage>
        <taxon>Bacteria</taxon>
        <taxon>Bacillati</taxon>
        <taxon>Cyanobacteriota</taxon>
        <taxon>Cyanophyceae</taxon>
        <taxon>Oculatellales</taxon>
        <taxon>Oculatellaceae</taxon>
        <taxon>Drouetiella</taxon>
    </lineage>
</organism>
<dbReference type="InterPro" id="IPR000719">
    <property type="entry name" value="Prot_kinase_dom"/>
</dbReference>
<feature type="repeat" description="WD" evidence="3">
    <location>
        <begin position="440"/>
        <end position="481"/>
    </location>
</feature>
<dbReference type="InterPro" id="IPR036322">
    <property type="entry name" value="WD40_repeat_dom_sf"/>
</dbReference>
<reference evidence="7" key="2">
    <citation type="journal article" date="2022" name="Microbiol. Resour. Announc.">
        <title>Metagenome Sequencing to Explore Phylogenomics of Terrestrial Cyanobacteria.</title>
        <authorList>
            <person name="Ward R.D."/>
            <person name="Stajich J.E."/>
            <person name="Johansen J.R."/>
            <person name="Huntemann M."/>
            <person name="Clum A."/>
            <person name="Foster B."/>
            <person name="Foster B."/>
            <person name="Roux S."/>
            <person name="Palaniappan K."/>
            <person name="Varghese N."/>
            <person name="Mukherjee S."/>
            <person name="Reddy T.B.K."/>
            <person name="Daum C."/>
            <person name="Copeland A."/>
            <person name="Chen I.A."/>
            <person name="Ivanova N.N."/>
            <person name="Kyrpides N.C."/>
            <person name="Shapiro N."/>
            <person name="Eloe-Fadrosh E.A."/>
            <person name="Pietrasiak N."/>
        </authorList>
    </citation>
    <scope>NUCLEOTIDE SEQUENCE</scope>
    <source>
        <strain evidence="7">UHER 2000/2452</strain>
    </source>
</reference>
<dbReference type="InterPro" id="IPR011009">
    <property type="entry name" value="Kinase-like_dom_sf"/>
</dbReference>
<evidence type="ECO:0000256" key="2">
    <source>
        <dbReference type="ARBA" id="ARBA00022737"/>
    </source>
</evidence>
<name>A0A951QGM5_9CYAN</name>
<dbReference type="CDD" id="cd00200">
    <property type="entry name" value="WD40"/>
    <property type="match status" value="1"/>
</dbReference>
<dbReference type="EMBL" id="JAHHHD010000027">
    <property type="protein sequence ID" value="MBW4660858.1"/>
    <property type="molecule type" value="Genomic_DNA"/>
</dbReference>
<dbReference type="Gene3D" id="2.130.10.10">
    <property type="entry name" value="YVTN repeat-like/Quinoprotein amine dehydrogenase"/>
    <property type="match status" value="4"/>
</dbReference>
<keyword evidence="4" id="KW-0067">ATP-binding</keyword>
<dbReference type="CDD" id="cd14014">
    <property type="entry name" value="STKc_PknB_like"/>
    <property type="match status" value="1"/>
</dbReference>
<dbReference type="InterPro" id="IPR050349">
    <property type="entry name" value="WD_LIS1/nudF_dynein_reg"/>
</dbReference>
<dbReference type="NCBIfam" id="NF045510">
    <property type="entry name" value="4Cys_prefix_kin"/>
    <property type="match status" value="1"/>
</dbReference>
<dbReference type="Pfam" id="PF00400">
    <property type="entry name" value="WD40"/>
    <property type="match status" value="7"/>
</dbReference>
<dbReference type="Proteomes" id="UP000757435">
    <property type="component" value="Unassembled WGS sequence"/>
</dbReference>
<feature type="repeat" description="WD" evidence="3">
    <location>
        <begin position="608"/>
        <end position="649"/>
    </location>
</feature>
<dbReference type="PROSITE" id="PS00678">
    <property type="entry name" value="WD_REPEATS_1"/>
    <property type="match status" value="4"/>
</dbReference>
<dbReference type="PROSITE" id="PS50011">
    <property type="entry name" value="PROTEIN_KINASE_DOM"/>
    <property type="match status" value="1"/>
</dbReference>
<feature type="binding site" evidence="4">
    <location>
        <position position="65"/>
    </location>
    <ligand>
        <name>ATP</name>
        <dbReference type="ChEBI" id="CHEBI:30616"/>
    </ligand>
</feature>
<feature type="repeat" description="WD" evidence="3">
    <location>
        <begin position="398"/>
        <end position="439"/>
    </location>
</feature>
<dbReference type="Gene3D" id="1.10.510.10">
    <property type="entry name" value="Transferase(Phosphotransferase) domain 1"/>
    <property type="match status" value="1"/>
</dbReference>
<dbReference type="PROSITE" id="PS50294">
    <property type="entry name" value="WD_REPEATS_REGION"/>
    <property type="match status" value="7"/>
</dbReference>
<dbReference type="InterPro" id="IPR015943">
    <property type="entry name" value="WD40/YVTN_repeat-like_dom_sf"/>
</dbReference>
<dbReference type="InterPro" id="IPR019775">
    <property type="entry name" value="WD40_repeat_CS"/>
</dbReference>
<dbReference type="PROSITE" id="PS50082">
    <property type="entry name" value="WD_REPEATS_2"/>
    <property type="match status" value="7"/>
</dbReference>